<evidence type="ECO:0000256" key="9">
    <source>
        <dbReference type="ARBA" id="ARBA00031306"/>
    </source>
</evidence>
<evidence type="ECO:0000313" key="11">
    <source>
        <dbReference type="EMBL" id="GAA2513188.1"/>
    </source>
</evidence>
<dbReference type="Pfam" id="PF02424">
    <property type="entry name" value="ApbE"/>
    <property type="match status" value="2"/>
</dbReference>
<protein>
    <recommendedName>
        <fullName evidence="3">FAD:protein FMN transferase</fullName>
        <ecNumber evidence="2">2.7.1.180</ecNumber>
    </recommendedName>
    <alternativeName>
        <fullName evidence="9">Flavin transferase</fullName>
    </alternativeName>
</protein>
<keyword evidence="4" id="KW-0285">Flavoprotein</keyword>
<evidence type="ECO:0000256" key="10">
    <source>
        <dbReference type="ARBA" id="ARBA00048540"/>
    </source>
</evidence>
<evidence type="ECO:0000313" key="12">
    <source>
        <dbReference type="Proteomes" id="UP001499978"/>
    </source>
</evidence>
<sequence>MRHVEQVMGTAVSIELADDLPTATLASLVDHTVAWLHEVDRRFSTYKDDSEVNRMQRGELTVADCSADLRQVLITCSDLWRETEGYFDVHATGRIDPSGYVKGWSVEVASRWLAANGSTNHCINAGGDIRTRGGPAPGWEWRIGVRHPWKADKVAWVISGHDLAVATSGVYERGEHVIDPVRGRPATDLRSVTVVGPDLGRADAYATAAMAMGDAGLRWLAGLDPAGYSSATVASDGKAFTSRRLPVAALAA</sequence>
<dbReference type="PANTHER" id="PTHR30040">
    <property type="entry name" value="THIAMINE BIOSYNTHESIS LIPOPROTEIN APBE"/>
    <property type="match status" value="1"/>
</dbReference>
<reference evidence="11 12" key="1">
    <citation type="journal article" date="2019" name="Int. J. Syst. Evol. Microbiol.">
        <title>The Global Catalogue of Microorganisms (GCM) 10K type strain sequencing project: providing services to taxonomists for standard genome sequencing and annotation.</title>
        <authorList>
            <consortium name="The Broad Institute Genomics Platform"/>
            <consortium name="The Broad Institute Genome Sequencing Center for Infectious Disease"/>
            <person name="Wu L."/>
            <person name="Ma J."/>
        </authorList>
    </citation>
    <scope>NUCLEOTIDE SEQUENCE [LARGE SCALE GENOMIC DNA]</scope>
    <source>
        <strain evidence="11 12">JCM 3367</strain>
    </source>
</reference>
<keyword evidence="12" id="KW-1185">Reference proteome</keyword>
<organism evidence="11 12">
    <name type="scientific">Pilimelia columellifera subsp. columellifera</name>
    <dbReference type="NCBI Taxonomy" id="706583"/>
    <lineage>
        <taxon>Bacteria</taxon>
        <taxon>Bacillati</taxon>
        <taxon>Actinomycetota</taxon>
        <taxon>Actinomycetes</taxon>
        <taxon>Micromonosporales</taxon>
        <taxon>Micromonosporaceae</taxon>
        <taxon>Pilimelia</taxon>
    </lineage>
</organism>
<comment type="catalytic activity">
    <reaction evidence="10">
        <text>L-threonyl-[protein] + FAD = FMN-L-threonyl-[protein] + AMP + H(+)</text>
        <dbReference type="Rhea" id="RHEA:36847"/>
        <dbReference type="Rhea" id="RHEA-COMP:11060"/>
        <dbReference type="Rhea" id="RHEA-COMP:11061"/>
        <dbReference type="ChEBI" id="CHEBI:15378"/>
        <dbReference type="ChEBI" id="CHEBI:30013"/>
        <dbReference type="ChEBI" id="CHEBI:57692"/>
        <dbReference type="ChEBI" id="CHEBI:74257"/>
        <dbReference type="ChEBI" id="CHEBI:456215"/>
        <dbReference type="EC" id="2.7.1.180"/>
    </reaction>
</comment>
<gene>
    <name evidence="11" type="ORF">GCM10010201_05850</name>
</gene>
<dbReference type="Proteomes" id="UP001499978">
    <property type="component" value="Unassembled WGS sequence"/>
</dbReference>
<keyword evidence="6" id="KW-0479">Metal-binding</keyword>
<proteinExistence type="predicted"/>
<evidence type="ECO:0000256" key="5">
    <source>
        <dbReference type="ARBA" id="ARBA00022679"/>
    </source>
</evidence>
<comment type="caution">
    <text evidence="11">The sequence shown here is derived from an EMBL/GenBank/DDBJ whole genome shotgun (WGS) entry which is preliminary data.</text>
</comment>
<comment type="cofactor">
    <cofactor evidence="1">
        <name>Mg(2+)</name>
        <dbReference type="ChEBI" id="CHEBI:18420"/>
    </cofactor>
</comment>
<dbReference type="RefSeq" id="WP_425565486.1">
    <property type="nucleotide sequence ID" value="NZ_BAAARY010000002.1"/>
</dbReference>
<evidence type="ECO:0000256" key="7">
    <source>
        <dbReference type="ARBA" id="ARBA00022827"/>
    </source>
</evidence>
<evidence type="ECO:0000256" key="1">
    <source>
        <dbReference type="ARBA" id="ARBA00001946"/>
    </source>
</evidence>
<dbReference type="SUPFAM" id="SSF143631">
    <property type="entry name" value="ApbE-like"/>
    <property type="match status" value="1"/>
</dbReference>
<accession>A0ABN3N3E0</accession>
<keyword evidence="7" id="KW-0274">FAD</keyword>
<evidence type="ECO:0000256" key="6">
    <source>
        <dbReference type="ARBA" id="ARBA00022723"/>
    </source>
</evidence>
<dbReference type="GO" id="GO:0016740">
    <property type="term" value="F:transferase activity"/>
    <property type="evidence" value="ECO:0007669"/>
    <property type="project" value="UniProtKB-KW"/>
</dbReference>
<keyword evidence="8" id="KW-0460">Magnesium</keyword>
<dbReference type="EC" id="2.7.1.180" evidence="2"/>
<dbReference type="Gene3D" id="3.10.520.10">
    <property type="entry name" value="ApbE-like domains"/>
    <property type="match status" value="2"/>
</dbReference>
<name>A0ABN3N3E0_9ACTN</name>
<dbReference type="EMBL" id="BAAARY010000002">
    <property type="protein sequence ID" value="GAA2513188.1"/>
    <property type="molecule type" value="Genomic_DNA"/>
</dbReference>
<evidence type="ECO:0000256" key="8">
    <source>
        <dbReference type="ARBA" id="ARBA00022842"/>
    </source>
</evidence>
<dbReference type="PANTHER" id="PTHR30040:SF2">
    <property type="entry name" value="FAD:PROTEIN FMN TRANSFERASE"/>
    <property type="match status" value="1"/>
</dbReference>
<evidence type="ECO:0000256" key="2">
    <source>
        <dbReference type="ARBA" id="ARBA00011955"/>
    </source>
</evidence>
<evidence type="ECO:0000256" key="3">
    <source>
        <dbReference type="ARBA" id="ARBA00016337"/>
    </source>
</evidence>
<dbReference type="InterPro" id="IPR003374">
    <property type="entry name" value="ApbE-like_sf"/>
</dbReference>
<dbReference type="InterPro" id="IPR024932">
    <property type="entry name" value="ApbE"/>
</dbReference>
<keyword evidence="5 11" id="KW-0808">Transferase</keyword>
<evidence type="ECO:0000256" key="4">
    <source>
        <dbReference type="ARBA" id="ARBA00022630"/>
    </source>
</evidence>